<dbReference type="AlphaFoldDB" id="A0AAV0HYC0"/>
<organism evidence="1 2">
    <name type="scientific">Linum tenue</name>
    <dbReference type="NCBI Taxonomy" id="586396"/>
    <lineage>
        <taxon>Eukaryota</taxon>
        <taxon>Viridiplantae</taxon>
        <taxon>Streptophyta</taxon>
        <taxon>Embryophyta</taxon>
        <taxon>Tracheophyta</taxon>
        <taxon>Spermatophyta</taxon>
        <taxon>Magnoliopsida</taxon>
        <taxon>eudicotyledons</taxon>
        <taxon>Gunneridae</taxon>
        <taxon>Pentapetalae</taxon>
        <taxon>rosids</taxon>
        <taxon>fabids</taxon>
        <taxon>Malpighiales</taxon>
        <taxon>Linaceae</taxon>
        <taxon>Linum</taxon>
    </lineage>
</organism>
<name>A0AAV0HYC0_9ROSI</name>
<protein>
    <submittedName>
        <fullName evidence="1">Uncharacterized protein</fullName>
    </submittedName>
</protein>
<comment type="caution">
    <text evidence="1">The sequence shown here is derived from an EMBL/GenBank/DDBJ whole genome shotgun (WGS) entry which is preliminary data.</text>
</comment>
<keyword evidence="2" id="KW-1185">Reference proteome</keyword>
<proteinExistence type="predicted"/>
<accession>A0AAV0HYC0</accession>
<sequence>MLRKPTSPVKVLNKATRERSVTSVHLLVREKVMMWFRKPRSPCVLFLLSTICAAAASC</sequence>
<gene>
    <name evidence="1" type="ORF">LITE_LOCUS6401</name>
</gene>
<dbReference type="Proteomes" id="UP001154282">
    <property type="component" value="Unassembled WGS sequence"/>
</dbReference>
<dbReference type="EMBL" id="CAMGYJ010000003">
    <property type="protein sequence ID" value="CAI0389722.1"/>
    <property type="molecule type" value="Genomic_DNA"/>
</dbReference>
<evidence type="ECO:0000313" key="1">
    <source>
        <dbReference type="EMBL" id="CAI0389722.1"/>
    </source>
</evidence>
<reference evidence="1" key="1">
    <citation type="submission" date="2022-08" db="EMBL/GenBank/DDBJ databases">
        <authorList>
            <person name="Gutierrez-Valencia J."/>
        </authorList>
    </citation>
    <scope>NUCLEOTIDE SEQUENCE</scope>
</reference>
<evidence type="ECO:0000313" key="2">
    <source>
        <dbReference type="Proteomes" id="UP001154282"/>
    </source>
</evidence>